<evidence type="ECO:0000313" key="2">
    <source>
        <dbReference type="Proteomes" id="UP001459277"/>
    </source>
</evidence>
<sequence length="101" mass="11533">MPPHPHPKIASDFDIGDDKKRFISIVIFQAVRETYKKNDTRFSKANFLHLEHYEVNTLFPSDGFIKGCYVLGSAVVSREYQCSGRGACLCPIYTCNQKMQL</sequence>
<evidence type="ECO:0000313" key="1">
    <source>
        <dbReference type="EMBL" id="KAK9987145.1"/>
    </source>
</evidence>
<dbReference type="Proteomes" id="UP001459277">
    <property type="component" value="Unassembled WGS sequence"/>
</dbReference>
<dbReference type="EMBL" id="JAZDWU010000011">
    <property type="protein sequence ID" value="KAK9987145.1"/>
    <property type="molecule type" value="Genomic_DNA"/>
</dbReference>
<protein>
    <submittedName>
        <fullName evidence="1">Uncharacterized protein</fullName>
    </submittedName>
</protein>
<organism evidence="1 2">
    <name type="scientific">Lithocarpus litseifolius</name>
    <dbReference type="NCBI Taxonomy" id="425828"/>
    <lineage>
        <taxon>Eukaryota</taxon>
        <taxon>Viridiplantae</taxon>
        <taxon>Streptophyta</taxon>
        <taxon>Embryophyta</taxon>
        <taxon>Tracheophyta</taxon>
        <taxon>Spermatophyta</taxon>
        <taxon>Magnoliopsida</taxon>
        <taxon>eudicotyledons</taxon>
        <taxon>Gunneridae</taxon>
        <taxon>Pentapetalae</taxon>
        <taxon>rosids</taxon>
        <taxon>fabids</taxon>
        <taxon>Fagales</taxon>
        <taxon>Fagaceae</taxon>
        <taxon>Lithocarpus</taxon>
    </lineage>
</organism>
<accession>A0AAW2BQM1</accession>
<reference evidence="1 2" key="1">
    <citation type="submission" date="2024-01" db="EMBL/GenBank/DDBJ databases">
        <title>A telomere-to-telomere, gap-free genome of sweet tea (Lithocarpus litseifolius).</title>
        <authorList>
            <person name="Zhou J."/>
        </authorList>
    </citation>
    <scope>NUCLEOTIDE SEQUENCE [LARGE SCALE GENOMIC DNA]</scope>
    <source>
        <strain evidence="1">Zhou-2022a</strain>
        <tissue evidence="1">Leaf</tissue>
    </source>
</reference>
<gene>
    <name evidence="1" type="ORF">SO802_032096</name>
</gene>
<dbReference type="AlphaFoldDB" id="A0AAW2BQM1"/>
<keyword evidence="2" id="KW-1185">Reference proteome</keyword>
<comment type="caution">
    <text evidence="1">The sequence shown here is derived from an EMBL/GenBank/DDBJ whole genome shotgun (WGS) entry which is preliminary data.</text>
</comment>
<proteinExistence type="predicted"/>
<name>A0AAW2BQM1_9ROSI</name>